<gene>
    <name evidence="1" type="ORF">CONCODRAFT_10819</name>
</gene>
<dbReference type="Proteomes" id="UP000070444">
    <property type="component" value="Unassembled WGS sequence"/>
</dbReference>
<evidence type="ECO:0000313" key="1">
    <source>
        <dbReference type="EMBL" id="KXN67163.1"/>
    </source>
</evidence>
<organism evidence="1 2">
    <name type="scientific">Conidiobolus coronatus (strain ATCC 28846 / CBS 209.66 / NRRL 28638)</name>
    <name type="common">Delacroixia coronata</name>
    <dbReference type="NCBI Taxonomy" id="796925"/>
    <lineage>
        <taxon>Eukaryota</taxon>
        <taxon>Fungi</taxon>
        <taxon>Fungi incertae sedis</taxon>
        <taxon>Zoopagomycota</taxon>
        <taxon>Entomophthoromycotina</taxon>
        <taxon>Entomophthoromycetes</taxon>
        <taxon>Entomophthorales</taxon>
        <taxon>Ancylistaceae</taxon>
        <taxon>Conidiobolus</taxon>
    </lineage>
</organism>
<name>A0A137NWH8_CONC2</name>
<reference evidence="1 2" key="1">
    <citation type="journal article" date="2015" name="Genome Biol. Evol.">
        <title>Phylogenomic analyses indicate that early fungi evolved digesting cell walls of algal ancestors of land plants.</title>
        <authorList>
            <person name="Chang Y."/>
            <person name="Wang S."/>
            <person name="Sekimoto S."/>
            <person name="Aerts A.L."/>
            <person name="Choi C."/>
            <person name="Clum A."/>
            <person name="LaButti K.M."/>
            <person name="Lindquist E.A."/>
            <person name="Yee Ngan C."/>
            <person name="Ohm R.A."/>
            <person name="Salamov A.A."/>
            <person name="Grigoriev I.V."/>
            <person name="Spatafora J.W."/>
            <person name="Berbee M.L."/>
        </authorList>
    </citation>
    <scope>NUCLEOTIDE SEQUENCE [LARGE SCALE GENOMIC DNA]</scope>
    <source>
        <strain evidence="1 2">NRRL 28638</strain>
    </source>
</reference>
<sequence length="109" mass="12986">MTQKYLIEDKYIILAQANKIFKETGLGVDYNTMIYVLIILGKEMEIKEVKDRSKLKDFHLERLKKYLSESLIIKVLETQDKLYQYTYLGASRPNVYRVFTKLNRDNQVN</sequence>
<proteinExistence type="predicted"/>
<protein>
    <submittedName>
        <fullName evidence="1">Uncharacterized protein</fullName>
    </submittedName>
</protein>
<evidence type="ECO:0000313" key="2">
    <source>
        <dbReference type="Proteomes" id="UP000070444"/>
    </source>
</evidence>
<keyword evidence="2" id="KW-1185">Reference proteome</keyword>
<dbReference type="EMBL" id="KQ964655">
    <property type="protein sequence ID" value="KXN67163.1"/>
    <property type="molecule type" value="Genomic_DNA"/>
</dbReference>
<dbReference type="AlphaFoldDB" id="A0A137NWH8"/>
<accession>A0A137NWH8</accession>